<dbReference type="RefSeq" id="XP_056770016.1">
    <property type="nucleotide sequence ID" value="XM_056905909.1"/>
</dbReference>
<feature type="compositionally biased region" description="Polar residues" evidence="1">
    <location>
        <begin position="161"/>
        <end position="176"/>
    </location>
</feature>
<comment type="caution">
    <text evidence="2">The sequence shown here is derived from an EMBL/GenBank/DDBJ whole genome shotgun (WGS) entry which is preliminary data.</text>
</comment>
<sequence>MDASTQPSVEECEREGMLQPGQPGPGEVEIPKVLQTSSSHVRDVDAEEEKRKLAVEPFRAVLEALAQMEHDDPKAAAQGARLLSLFRRLWESSVSKQIDSQRLEVGNQQLRAMSSQLQLEGNQLKNTHDDQLYHFHALEQKLMDARRGMFRLLNEWSSTASGGLNVSPEDSQGGNNDTERLP</sequence>
<dbReference type="AlphaFoldDB" id="A0AAD6G5Z1"/>
<evidence type="ECO:0000313" key="3">
    <source>
        <dbReference type="Proteomes" id="UP001213681"/>
    </source>
</evidence>
<dbReference type="GeneID" id="81596152"/>
<evidence type="ECO:0000256" key="1">
    <source>
        <dbReference type="SAM" id="MobiDB-lite"/>
    </source>
</evidence>
<protein>
    <submittedName>
        <fullName evidence="2">Uncharacterized protein</fullName>
    </submittedName>
</protein>
<feature type="region of interest" description="Disordered" evidence="1">
    <location>
        <begin position="161"/>
        <end position="182"/>
    </location>
</feature>
<keyword evidence="3" id="KW-1185">Reference proteome</keyword>
<name>A0AAD6G5Z1_9EURO</name>
<feature type="region of interest" description="Disordered" evidence="1">
    <location>
        <begin position="1"/>
        <end position="29"/>
    </location>
</feature>
<dbReference type="EMBL" id="JAPVEA010000002">
    <property type="protein sequence ID" value="KAJ5460974.1"/>
    <property type="molecule type" value="Genomic_DNA"/>
</dbReference>
<gene>
    <name evidence="2" type="ORF">N7458_002526</name>
</gene>
<reference evidence="2" key="2">
    <citation type="journal article" date="2023" name="IMA Fungus">
        <title>Comparative genomic study of the Penicillium genus elucidates a diverse pangenome and 15 lateral gene transfer events.</title>
        <authorList>
            <person name="Petersen C."/>
            <person name="Sorensen T."/>
            <person name="Nielsen M.R."/>
            <person name="Sondergaard T.E."/>
            <person name="Sorensen J.L."/>
            <person name="Fitzpatrick D.A."/>
            <person name="Frisvad J.C."/>
            <person name="Nielsen K.L."/>
        </authorList>
    </citation>
    <scope>NUCLEOTIDE SEQUENCE</scope>
    <source>
        <strain evidence="2">IBT 16125</strain>
    </source>
</reference>
<organism evidence="2 3">
    <name type="scientific">Penicillium daleae</name>
    <dbReference type="NCBI Taxonomy" id="63821"/>
    <lineage>
        <taxon>Eukaryota</taxon>
        <taxon>Fungi</taxon>
        <taxon>Dikarya</taxon>
        <taxon>Ascomycota</taxon>
        <taxon>Pezizomycotina</taxon>
        <taxon>Eurotiomycetes</taxon>
        <taxon>Eurotiomycetidae</taxon>
        <taxon>Eurotiales</taxon>
        <taxon>Aspergillaceae</taxon>
        <taxon>Penicillium</taxon>
    </lineage>
</organism>
<reference evidence="2" key="1">
    <citation type="submission" date="2022-12" db="EMBL/GenBank/DDBJ databases">
        <authorList>
            <person name="Petersen C."/>
        </authorList>
    </citation>
    <scope>NUCLEOTIDE SEQUENCE</scope>
    <source>
        <strain evidence="2">IBT 16125</strain>
    </source>
</reference>
<dbReference type="Proteomes" id="UP001213681">
    <property type="component" value="Unassembled WGS sequence"/>
</dbReference>
<evidence type="ECO:0000313" key="2">
    <source>
        <dbReference type="EMBL" id="KAJ5460974.1"/>
    </source>
</evidence>
<proteinExistence type="predicted"/>
<accession>A0AAD6G5Z1</accession>